<dbReference type="InterPro" id="IPR001173">
    <property type="entry name" value="Glyco_trans_2-like"/>
</dbReference>
<evidence type="ECO:0000313" key="3">
    <source>
        <dbReference type="Proteomes" id="UP001238523"/>
    </source>
</evidence>
<evidence type="ECO:0000259" key="1">
    <source>
        <dbReference type="Pfam" id="PF00535"/>
    </source>
</evidence>
<dbReference type="Pfam" id="PF00535">
    <property type="entry name" value="Glycos_transf_2"/>
    <property type="match status" value="1"/>
</dbReference>
<dbReference type="GO" id="GO:0016757">
    <property type="term" value="F:glycosyltransferase activity"/>
    <property type="evidence" value="ECO:0007669"/>
    <property type="project" value="UniProtKB-KW"/>
</dbReference>
<dbReference type="CDD" id="cd00761">
    <property type="entry name" value="Glyco_tranf_GTA_type"/>
    <property type="match status" value="1"/>
</dbReference>
<dbReference type="SUPFAM" id="SSF53448">
    <property type="entry name" value="Nucleotide-diphospho-sugar transferases"/>
    <property type="match status" value="1"/>
</dbReference>
<evidence type="ECO:0000313" key="2">
    <source>
        <dbReference type="EMBL" id="WGF92744.1"/>
    </source>
</evidence>
<dbReference type="RefSeq" id="WP_279448814.1">
    <property type="nucleotide sequence ID" value="NZ_CP122379.1"/>
</dbReference>
<reference evidence="2 3" key="1">
    <citation type="submission" date="2023-04" db="EMBL/GenBank/DDBJ databases">
        <title>Taxonomic identification of the Arctic strain Aequorivita sp. nov. and transcriptomic analysis in response to temperature stress.</title>
        <authorList>
            <person name="Liu W."/>
            <person name="Cong B."/>
            <person name="Lin J."/>
        </authorList>
    </citation>
    <scope>NUCLEOTIDE SEQUENCE [LARGE SCALE GENOMIC DNA]</scope>
    <source>
        <strain evidence="2 3">Ant34-E75</strain>
    </source>
</reference>
<dbReference type="PANTHER" id="PTHR22916">
    <property type="entry name" value="GLYCOSYLTRANSFERASE"/>
    <property type="match status" value="1"/>
</dbReference>
<dbReference type="Proteomes" id="UP001238523">
    <property type="component" value="Chromosome"/>
</dbReference>
<keyword evidence="2" id="KW-0808">Transferase</keyword>
<keyword evidence="2" id="KW-0328">Glycosyltransferase</keyword>
<dbReference type="EMBL" id="CP122379">
    <property type="protein sequence ID" value="WGF92744.1"/>
    <property type="molecule type" value="Genomic_DNA"/>
</dbReference>
<proteinExistence type="predicted"/>
<sequence length="331" mass="39023">MDSLISIIIPSYNRSSLISETLNSVLNQTYTNWECIIVDDGSTNNAIEIVKKFANKDSRFTIKKRPSEKPKGANACRNYGFRLSKGDYVLFLDSDDVLKDTCLEKRLNMFKTSNNIDFVIANSSYIKNGKFYNKPICEFPSNFSSEAYLKLFLSYRLPWASTMGVLWKKETIKDFKFDEKLMRLQDLDYHISILSKKEYNIKRLNQIDTYYRVDDDDKVTSNNYVTKVINSLEYFLQKHINQDYIQEKYPNSFKNFILFFLVNYLYPNYKNHKLKIHKIEKIIKNSKLFSSKELYLLKVKKRITVNGLINKKGFGINRFNKIIMKGLRHGE</sequence>
<accession>A0ABY8KTH7</accession>
<gene>
    <name evidence="2" type="ORF">QCQ61_00810</name>
</gene>
<dbReference type="InterPro" id="IPR029044">
    <property type="entry name" value="Nucleotide-diphossugar_trans"/>
</dbReference>
<dbReference type="Gene3D" id="3.90.550.10">
    <property type="entry name" value="Spore Coat Polysaccharide Biosynthesis Protein SpsA, Chain A"/>
    <property type="match status" value="1"/>
</dbReference>
<dbReference type="EC" id="2.4.-.-" evidence="2"/>
<feature type="domain" description="Glycosyltransferase 2-like" evidence="1">
    <location>
        <begin position="6"/>
        <end position="138"/>
    </location>
</feature>
<name>A0ABY8KTH7_9FLAO</name>
<organism evidence="2 3">
    <name type="scientific">Aequorivita marisscotiae</name>
    <dbReference type="NCBI Taxonomy" id="3040348"/>
    <lineage>
        <taxon>Bacteria</taxon>
        <taxon>Pseudomonadati</taxon>
        <taxon>Bacteroidota</taxon>
        <taxon>Flavobacteriia</taxon>
        <taxon>Flavobacteriales</taxon>
        <taxon>Flavobacteriaceae</taxon>
        <taxon>Aequorivita</taxon>
    </lineage>
</organism>
<keyword evidence="3" id="KW-1185">Reference proteome</keyword>
<protein>
    <submittedName>
        <fullName evidence="2">Glycosyltransferase</fullName>
        <ecNumber evidence="2">2.4.-.-</ecNumber>
    </submittedName>
</protein>